<comment type="similarity">
    <text evidence="2">Belongs to the TMEM45 family.</text>
</comment>
<feature type="transmembrane region" description="Helical" evidence="6">
    <location>
        <begin position="96"/>
        <end position="114"/>
    </location>
</feature>
<feature type="transmembrane region" description="Helical" evidence="6">
    <location>
        <begin position="12"/>
        <end position="30"/>
    </location>
</feature>
<accession>B7FK18</accession>
<evidence type="ECO:0000313" key="7">
    <source>
        <dbReference type="EMBL" id="ACJ85103.1"/>
    </source>
</evidence>
<dbReference type="Pfam" id="PF04819">
    <property type="entry name" value="DUF716"/>
    <property type="match status" value="1"/>
</dbReference>
<dbReference type="InterPro" id="IPR006904">
    <property type="entry name" value="DUF716"/>
</dbReference>
<feature type="transmembrane region" description="Helical" evidence="6">
    <location>
        <begin position="55"/>
        <end position="75"/>
    </location>
</feature>
<keyword evidence="4 6" id="KW-1133">Transmembrane helix</keyword>
<feature type="transmembrane region" description="Helical" evidence="6">
    <location>
        <begin position="158"/>
        <end position="176"/>
    </location>
</feature>
<evidence type="ECO:0000256" key="2">
    <source>
        <dbReference type="ARBA" id="ARBA00006948"/>
    </source>
</evidence>
<organism evidence="7">
    <name type="scientific">Medicago truncatula</name>
    <name type="common">Barrel medic</name>
    <name type="synonym">Medicago tribuloides</name>
    <dbReference type="NCBI Taxonomy" id="3880"/>
    <lineage>
        <taxon>Eukaryota</taxon>
        <taxon>Viridiplantae</taxon>
        <taxon>Streptophyta</taxon>
        <taxon>Embryophyta</taxon>
        <taxon>Tracheophyta</taxon>
        <taxon>Spermatophyta</taxon>
        <taxon>Magnoliopsida</taxon>
        <taxon>eudicotyledons</taxon>
        <taxon>Gunneridae</taxon>
        <taxon>Pentapetalae</taxon>
        <taxon>rosids</taxon>
        <taxon>fabids</taxon>
        <taxon>Fabales</taxon>
        <taxon>Fabaceae</taxon>
        <taxon>Papilionoideae</taxon>
        <taxon>50 kb inversion clade</taxon>
        <taxon>NPAAA clade</taxon>
        <taxon>Hologalegina</taxon>
        <taxon>IRL clade</taxon>
        <taxon>Trifolieae</taxon>
        <taxon>Medicago</taxon>
    </lineage>
</organism>
<evidence type="ECO:0008006" key="9">
    <source>
        <dbReference type="Google" id="ProtNLM"/>
    </source>
</evidence>
<dbReference type="PANTHER" id="PTHR47830">
    <property type="entry name" value="OS11G0534100 PROTEIN"/>
    <property type="match status" value="1"/>
</dbReference>
<feature type="transmembrane region" description="Helical" evidence="6">
    <location>
        <begin position="237"/>
        <end position="261"/>
    </location>
</feature>
<comment type="subcellular location">
    <subcellularLocation>
        <location evidence="1">Membrane</location>
        <topology evidence="1">Multi-pass membrane protein</topology>
    </subcellularLocation>
</comment>
<dbReference type="PANTHER" id="PTHR47830:SF1">
    <property type="entry name" value="OS11G0534100 PROTEIN"/>
    <property type="match status" value="1"/>
</dbReference>
<keyword evidence="3 6" id="KW-0812">Transmembrane</keyword>
<dbReference type="GO" id="GO:0016020">
    <property type="term" value="C:membrane"/>
    <property type="evidence" value="ECO:0007669"/>
    <property type="project" value="UniProtKB-SubCell"/>
</dbReference>
<evidence type="ECO:0000256" key="6">
    <source>
        <dbReference type="SAM" id="Phobius"/>
    </source>
</evidence>
<evidence type="ECO:0000256" key="1">
    <source>
        <dbReference type="ARBA" id="ARBA00004141"/>
    </source>
</evidence>
<reference evidence="8" key="2">
    <citation type="submission" date="2012-05" db="EMBL/GenBank/DDBJ databases">
        <authorList>
            <person name="Krishnakumar V."/>
            <person name="Cheung F."/>
            <person name="Xiao Y."/>
            <person name="Chan A."/>
            <person name="Moskal W.A."/>
            <person name="Town C.D."/>
        </authorList>
    </citation>
    <scope>NUCLEOTIDE SEQUENCE</scope>
</reference>
<dbReference type="EMBL" id="BT139250">
    <property type="protein sequence ID" value="AFK39045.1"/>
    <property type="molecule type" value="mRNA"/>
</dbReference>
<feature type="transmembrane region" description="Helical" evidence="6">
    <location>
        <begin position="120"/>
        <end position="137"/>
    </location>
</feature>
<sequence>MGSLLYQALTSSSLILLGLYHLIFTTLNYLKSPHNYTSKPYHPLPTTSHPRLRPIQLYFIIFSLSIAILHHLILATDNDPLIKGSTPVHRLTSLQSASLLFLFLLLSLSLLLPLCLPHEFSFSLLSLLFLLHSSLQTNLSSLQTSSLEAKCDSVSSNLSALASFMCLLLTLFPRLFPADVGLAASLCLRGFWALQTGLTLYADPFIPEGCQRLLDVVNGVEGSTKCDLDESKFRALAILDLAFVVYVMLVMIVVLVVYAVVASAVGGVRRVGSYESLPTAGSSSPTDSNHIQMKALAGTQA</sequence>
<proteinExistence type="evidence at transcript level"/>
<evidence type="ECO:0000256" key="5">
    <source>
        <dbReference type="ARBA" id="ARBA00023136"/>
    </source>
</evidence>
<name>B7FK18_MEDTR</name>
<reference evidence="7" key="1">
    <citation type="submission" date="2008-12" db="EMBL/GenBank/DDBJ databases">
        <title>Medicago truncatula full length cdna cloning project.</title>
        <authorList>
            <person name="Moskal W."/>
            <person name="Chan A."/>
            <person name="Cheung F."/>
            <person name="Xiao Y."/>
            <person name="Town C.D."/>
        </authorList>
    </citation>
    <scope>NUCLEOTIDE SEQUENCE</scope>
</reference>
<dbReference type="EMBL" id="BT052436">
    <property type="protein sequence ID" value="ACJ85103.1"/>
    <property type="molecule type" value="mRNA"/>
</dbReference>
<protein>
    <recommendedName>
        <fullName evidence="9">Transmembrane protein</fullName>
    </recommendedName>
</protein>
<evidence type="ECO:0000256" key="3">
    <source>
        <dbReference type="ARBA" id="ARBA00022692"/>
    </source>
</evidence>
<evidence type="ECO:0000256" key="4">
    <source>
        <dbReference type="ARBA" id="ARBA00022989"/>
    </source>
</evidence>
<keyword evidence="5 6" id="KW-0472">Membrane</keyword>
<dbReference type="AlphaFoldDB" id="B7FK18"/>
<evidence type="ECO:0000313" key="8">
    <source>
        <dbReference type="EMBL" id="AFK39045.1"/>
    </source>
</evidence>